<keyword evidence="4" id="KW-0408">Iron</keyword>
<evidence type="ECO:0000256" key="2">
    <source>
        <dbReference type="ARBA" id="ARBA00022496"/>
    </source>
</evidence>
<evidence type="ECO:0000256" key="4">
    <source>
        <dbReference type="PIRSR" id="PIRSR002825-1"/>
    </source>
</evidence>
<dbReference type="Proteomes" id="UP000218810">
    <property type="component" value="Unassembled WGS sequence"/>
</dbReference>
<evidence type="ECO:0000256" key="3">
    <source>
        <dbReference type="ARBA" id="ARBA00022729"/>
    </source>
</evidence>
<proteinExistence type="inferred from homology"/>
<feature type="binding site" evidence="4">
    <location>
        <position position="227"/>
    </location>
    <ligand>
        <name>Fe cation</name>
        <dbReference type="ChEBI" id="CHEBI:24875"/>
    </ligand>
</feature>
<dbReference type="GO" id="GO:0030288">
    <property type="term" value="C:outer membrane-bounded periplasmic space"/>
    <property type="evidence" value="ECO:0007669"/>
    <property type="project" value="TreeGrafter"/>
</dbReference>
<feature type="binding site" evidence="4">
    <location>
        <position position="226"/>
    </location>
    <ligand>
        <name>Fe cation</name>
        <dbReference type="ChEBI" id="CHEBI:24875"/>
    </ligand>
</feature>
<dbReference type="OrthoDB" id="9769567at2"/>
<comment type="caution">
    <text evidence="6">The sequence shown here is derived from an EMBL/GenBank/DDBJ whole genome shotgun (WGS) entry which is preliminary data.</text>
</comment>
<keyword evidence="2" id="KW-0410">Iron transport</keyword>
<dbReference type="Gene3D" id="3.40.190.10">
    <property type="entry name" value="Periplasmic binding protein-like II"/>
    <property type="match status" value="2"/>
</dbReference>
<keyword evidence="2" id="KW-0813">Transport</keyword>
<dbReference type="GO" id="GO:0046872">
    <property type="term" value="F:metal ion binding"/>
    <property type="evidence" value="ECO:0007669"/>
    <property type="project" value="UniProtKB-KW"/>
</dbReference>
<protein>
    <submittedName>
        <fullName evidence="6">Iron ABC transporter substrate-binding protein</fullName>
    </submittedName>
</protein>
<accession>A0A2A2WRH8</accession>
<feature type="chain" id="PRO_5013172461" evidence="5">
    <location>
        <begin position="21"/>
        <end position="341"/>
    </location>
</feature>
<gene>
    <name evidence="6" type="ORF">CEY15_06990</name>
</gene>
<name>A0A2A2WRH8_9ACTN</name>
<keyword evidence="2" id="KW-0406">Ion transport</keyword>
<evidence type="ECO:0000313" key="7">
    <source>
        <dbReference type="Proteomes" id="UP000218810"/>
    </source>
</evidence>
<comment type="similarity">
    <text evidence="1">Belongs to the bacterial solute-binding protein 1 family.</text>
</comment>
<organism evidence="6 7">
    <name type="scientific">Dietzia natronolimnaea</name>
    <dbReference type="NCBI Taxonomy" id="161920"/>
    <lineage>
        <taxon>Bacteria</taxon>
        <taxon>Bacillati</taxon>
        <taxon>Actinomycetota</taxon>
        <taxon>Actinomycetes</taxon>
        <taxon>Mycobacteriales</taxon>
        <taxon>Dietziaceae</taxon>
        <taxon>Dietzia</taxon>
    </lineage>
</organism>
<evidence type="ECO:0000256" key="1">
    <source>
        <dbReference type="ARBA" id="ARBA00008520"/>
    </source>
</evidence>
<keyword evidence="4" id="KW-0479">Metal-binding</keyword>
<dbReference type="InterPro" id="IPR026045">
    <property type="entry name" value="Ferric-bd"/>
</dbReference>
<dbReference type="Pfam" id="PF13343">
    <property type="entry name" value="SBP_bac_6"/>
    <property type="match status" value="1"/>
</dbReference>
<sequence length="341" mass="36597">MMRRRLAALAAVGSLVVGLAACTTDGAGDDSDALVVYSGRSENLVGPLLAQIGERTGIDLEVRYASTPEMAAQIAEEGQASPADIFFSQDAGALGALSKEGLLAELDDTTIDVVPAEYRAADGTWVATSLRARVLVYDSEALEESEVPDTIDALTEPEWRGKVGYAPTNASFQSFVTGLRVDRGDEAAEQWLRDFLANEPKTYDNNNALLEAADTGDVELGLTNHYYWYNTAQEKGEENMRARVHYLTQGDPGALVNVAGVGVLASSDRQEDALRVVQELLGEQAQLYFLEESSEYPVVPGITSDAVGLPPFETLGGPDIDLGDLDGLEQTQQMLTRVGMI</sequence>
<dbReference type="PROSITE" id="PS51257">
    <property type="entry name" value="PROKAR_LIPOPROTEIN"/>
    <property type="match status" value="1"/>
</dbReference>
<keyword evidence="3 5" id="KW-0732">Signal</keyword>
<dbReference type="PANTHER" id="PTHR30006:SF15">
    <property type="entry name" value="IRON-UTILIZATION PERIPLASMIC PROTEIN"/>
    <property type="match status" value="1"/>
</dbReference>
<dbReference type="PIRSF" id="PIRSF002825">
    <property type="entry name" value="CfbpA"/>
    <property type="match status" value="1"/>
</dbReference>
<dbReference type="RefSeq" id="WP_095717835.1">
    <property type="nucleotide sequence ID" value="NZ_NTGA01000013.1"/>
</dbReference>
<dbReference type="SUPFAM" id="SSF53850">
    <property type="entry name" value="Periplasmic binding protein-like II"/>
    <property type="match status" value="1"/>
</dbReference>
<evidence type="ECO:0000256" key="5">
    <source>
        <dbReference type="SAM" id="SignalP"/>
    </source>
</evidence>
<dbReference type="EMBL" id="NTGA01000013">
    <property type="protein sequence ID" value="PAY23633.1"/>
    <property type="molecule type" value="Genomic_DNA"/>
</dbReference>
<dbReference type="CDD" id="cd13543">
    <property type="entry name" value="PBP2_Fbp"/>
    <property type="match status" value="1"/>
</dbReference>
<dbReference type="AlphaFoldDB" id="A0A2A2WRH8"/>
<dbReference type="PANTHER" id="PTHR30006">
    <property type="entry name" value="THIAMINE-BINDING PERIPLASMIC PROTEIN-RELATED"/>
    <property type="match status" value="1"/>
</dbReference>
<reference evidence="7" key="1">
    <citation type="submission" date="2017-09" db="EMBL/GenBank/DDBJ databases">
        <authorList>
            <person name="Zhang Y."/>
            <person name="Huang X."/>
            <person name="Liu J."/>
            <person name="Lu L."/>
            <person name="Peng K."/>
        </authorList>
    </citation>
    <scope>NUCLEOTIDE SEQUENCE [LARGE SCALE GENOMIC DNA]</scope>
    <source>
        <strain evidence="7">S-XJ-1</strain>
    </source>
</reference>
<keyword evidence="7" id="KW-1185">Reference proteome</keyword>
<feature type="signal peptide" evidence="5">
    <location>
        <begin position="1"/>
        <end position="20"/>
    </location>
</feature>
<dbReference type="GO" id="GO:0006826">
    <property type="term" value="P:iron ion transport"/>
    <property type="evidence" value="ECO:0007669"/>
    <property type="project" value="UniProtKB-KW"/>
</dbReference>
<evidence type="ECO:0000313" key="6">
    <source>
        <dbReference type="EMBL" id="PAY23633.1"/>
    </source>
</evidence>